<dbReference type="EMBL" id="DSRU01000230">
    <property type="protein sequence ID" value="HFM99205.1"/>
    <property type="molecule type" value="Genomic_DNA"/>
</dbReference>
<dbReference type="InterPro" id="IPR002792">
    <property type="entry name" value="TRAM_dom"/>
</dbReference>
<organism evidence="7">
    <name type="scientific">Oscillatoriales cyanobacterium SpSt-418</name>
    <dbReference type="NCBI Taxonomy" id="2282169"/>
    <lineage>
        <taxon>Bacteria</taxon>
        <taxon>Bacillati</taxon>
        <taxon>Cyanobacteriota</taxon>
        <taxon>Cyanophyceae</taxon>
        <taxon>Oscillatoriophycideae</taxon>
        <taxon>Oscillatoriales</taxon>
    </lineage>
</organism>
<dbReference type="SUPFAM" id="SSF50249">
    <property type="entry name" value="Nucleic acid-binding proteins"/>
    <property type="match status" value="1"/>
</dbReference>
<feature type="binding site" evidence="4">
    <location>
        <position position="348"/>
    </location>
    <ligand>
        <name>S-adenosyl-L-methionine</name>
        <dbReference type="ChEBI" id="CHEBI:59789"/>
    </ligand>
</feature>
<keyword evidence="1 4" id="KW-0489">Methyltransferase</keyword>
<dbReference type="Gene3D" id="2.40.50.140">
    <property type="entry name" value="Nucleic acid-binding proteins"/>
    <property type="match status" value="1"/>
</dbReference>
<dbReference type="CDD" id="cd02440">
    <property type="entry name" value="AdoMet_MTases"/>
    <property type="match status" value="1"/>
</dbReference>
<dbReference type="InterPro" id="IPR030390">
    <property type="entry name" value="MeTrfase_TrmA_AS"/>
</dbReference>
<dbReference type="PANTHER" id="PTHR11061:SF30">
    <property type="entry name" value="TRNA (URACIL(54)-C(5))-METHYLTRANSFERASE"/>
    <property type="match status" value="1"/>
</dbReference>
<evidence type="ECO:0000313" key="7">
    <source>
        <dbReference type="EMBL" id="HFM99205.1"/>
    </source>
</evidence>
<dbReference type="Gene3D" id="3.40.50.150">
    <property type="entry name" value="Vaccinia Virus protein VP39"/>
    <property type="match status" value="1"/>
</dbReference>
<feature type="active site" description="Nucleophile" evidence="4">
    <location>
        <position position="420"/>
    </location>
</feature>
<dbReference type="PROSITE" id="PS50926">
    <property type="entry name" value="TRAM"/>
    <property type="match status" value="1"/>
</dbReference>
<keyword evidence="3 4" id="KW-0949">S-adenosyl-L-methionine</keyword>
<comment type="similarity">
    <text evidence="4">Belongs to the class I-like SAM-binding methyltransferase superfamily. RNA M5U methyltransferase family.</text>
</comment>
<dbReference type="Pfam" id="PF01938">
    <property type="entry name" value="TRAM"/>
    <property type="match status" value="1"/>
</dbReference>
<comment type="caution">
    <text evidence="7">The sequence shown here is derived from an EMBL/GenBank/DDBJ whole genome shotgun (WGS) entry which is preliminary data.</text>
</comment>
<feature type="domain" description="TRAM" evidence="6">
    <location>
        <begin position="15"/>
        <end position="73"/>
    </location>
</feature>
<evidence type="ECO:0000256" key="4">
    <source>
        <dbReference type="PROSITE-ProRule" id="PRU01024"/>
    </source>
</evidence>
<dbReference type="FunFam" id="3.40.50.150:FF:000009">
    <property type="entry name" value="23S rRNA (Uracil(1939)-C(5))-methyltransferase RlmD"/>
    <property type="match status" value="1"/>
</dbReference>
<name>A0A7C3KG84_9CYAN</name>
<feature type="binding site" evidence="4">
    <location>
        <position position="298"/>
    </location>
    <ligand>
        <name>S-adenosyl-L-methionine</name>
        <dbReference type="ChEBI" id="CHEBI:59789"/>
    </ligand>
</feature>
<dbReference type="FunFam" id="2.40.50.140:FF:000097">
    <property type="entry name" value="23S rRNA (uracil(1939)-C(5))-methyltransferase RlmD"/>
    <property type="match status" value="1"/>
</dbReference>
<proteinExistence type="inferred from homology"/>
<dbReference type="FunFam" id="2.40.50.1070:FF:000003">
    <property type="entry name" value="23S rRNA (Uracil-5-)-methyltransferase RumA"/>
    <property type="match status" value="1"/>
</dbReference>
<sequence length="463" mass="51608">MPSSFSPTATESAYQWQQGALIEVVITDLSDRGDGVGRADQRVVFVPDTVTGDRVRVRLVHVKPEYAFGKLQEILEPSPYRDRPPCFVADKCGGCQWQHVRYDYQLEAKRNQVIQALQRIGGFAEPPVEPVLSAGNPFAYRNKATFPLARSSTGQVQAGYYQKGSHHLVNLNQCPIQDARLNPLLAEIKQDLHDRGWSIYNEAQHRGKLRHLALRIGRRTGEQLLTLVTTDWNLLGLEEQIQTWRDRYPDLVGVCLNLNRDRTNAIFGAEMRCVSGRDYLHEIFAGLTFQIAPETFFQVNTEAAEALLHDMQRTLDLQGHELLVDAYCGIGTLTLPLAQQVKRAIGFEIQSVAIAQAQQNAAINHITNAEFRVGDVEQVLPGLGELPDVIVLDPPRKGCSPNVLSTLIAQSPAQIAYMSCNPATLARDLKVLCQTGGYRLTRVQPADFFAQTAHVECVAYLVR</sequence>
<dbReference type="GO" id="GO:0070041">
    <property type="term" value="F:rRNA (uridine-C5-)-methyltransferase activity"/>
    <property type="evidence" value="ECO:0007669"/>
    <property type="project" value="UniProtKB-ARBA"/>
</dbReference>
<feature type="active site" evidence="5">
    <location>
        <position position="420"/>
    </location>
</feature>
<evidence type="ECO:0000256" key="3">
    <source>
        <dbReference type="ARBA" id="ARBA00022691"/>
    </source>
</evidence>
<feature type="binding site" evidence="4">
    <location>
        <position position="327"/>
    </location>
    <ligand>
        <name>S-adenosyl-L-methionine</name>
        <dbReference type="ChEBI" id="CHEBI:59789"/>
    </ligand>
</feature>
<dbReference type="InterPro" id="IPR029063">
    <property type="entry name" value="SAM-dependent_MTases_sf"/>
</dbReference>
<dbReference type="Gene3D" id="2.40.50.1070">
    <property type="match status" value="1"/>
</dbReference>
<dbReference type="GO" id="GO:0070475">
    <property type="term" value="P:rRNA base methylation"/>
    <property type="evidence" value="ECO:0007669"/>
    <property type="project" value="TreeGrafter"/>
</dbReference>
<dbReference type="InterPro" id="IPR012340">
    <property type="entry name" value="NA-bd_OB-fold"/>
</dbReference>
<dbReference type="NCBIfam" id="TIGR00479">
    <property type="entry name" value="rumA"/>
    <property type="match status" value="1"/>
</dbReference>
<dbReference type="PROSITE" id="PS01230">
    <property type="entry name" value="TRMA_1"/>
    <property type="match status" value="1"/>
</dbReference>
<accession>A0A7C3KG84</accession>
<keyword evidence="2 4" id="KW-0808">Transferase</keyword>
<reference evidence="7" key="1">
    <citation type="journal article" date="2020" name="mSystems">
        <title>Genome- and Community-Level Interaction Insights into Carbon Utilization and Element Cycling Functions of Hydrothermarchaeota in Hydrothermal Sediment.</title>
        <authorList>
            <person name="Zhou Z."/>
            <person name="Liu Y."/>
            <person name="Xu W."/>
            <person name="Pan J."/>
            <person name="Luo Z.H."/>
            <person name="Li M."/>
        </authorList>
    </citation>
    <scope>NUCLEOTIDE SEQUENCE [LARGE SCALE GENOMIC DNA]</scope>
    <source>
        <strain evidence="7">SpSt-418</strain>
    </source>
</reference>
<dbReference type="AlphaFoldDB" id="A0A7C3KG84"/>
<gene>
    <name evidence="7" type="primary">rlmD</name>
    <name evidence="7" type="ORF">ENR64_15885</name>
</gene>
<feature type="binding site" evidence="4">
    <location>
        <position position="393"/>
    </location>
    <ligand>
        <name>S-adenosyl-L-methionine</name>
        <dbReference type="ChEBI" id="CHEBI:59789"/>
    </ligand>
</feature>
<dbReference type="PANTHER" id="PTHR11061">
    <property type="entry name" value="RNA M5U METHYLTRANSFERASE"/>
    <property type="match status" value="1"/>
</dbReference>
<evidence type="ECO:0000259" key="6">
    <source>
        <dbReference type="PROSITE" id="PS50926"/>
    </source>
</evidence>
<evidence type="ECO:0000256" key="1">
    <source>
        <dbReference type="ARBA" id="ARBA00022603"/>
    </source>
</evidence>
<dbReference type="PROSITE" id="PS51687">
    <property type="entry name" value="SAM_MT_RNA_M5U"/>
    <property type="match status" value="1"/>
</dbReference>
<evidence type="ECO:0000256" key="5">
    <source>
        <dbReference type="PROSITE-ProRule" id="PRU10015"/>
    </source>
</evidence>
<dbReference type="Pfam" id="PF05958">
    <property type="entry name" value="tRNA_U5-meth_tr"/>
    <property type="match status" value="2"/>
</dbReference>
<dbReference type="SUPFAM" id="SSF53335">
    <property type="entry name" value="S-adenosyl-L-methionine-dependent methyltransferases"/>
    <property type="match status" value="1"/>
</dbReference>
<dbReference type="InterPro" id="IPR010280">
    <property type="entry name" value="U5_MeTrfase_fam"/>
</dbReference>
<protein>
    <submittedName>
        <fullName evidence="7">23S rRNA (Uracil(1939)-C(5))-methyltransferase RlmD</fullName>
        <ecNumber evidence="7">2.1.1.190</ecNumber>
    </submittedName>
</protein>
<dbReference type="EC" id="2.1.1.190" evidence="7"/>
<evidence type="ECO:0000256" key="2">
    <source>
        <dbReference type="ARBA" id="ARBA00022679"/>
    </source>
</evidence>